<gene>
    <name evidence="3" type="ORF">CLV52_2199</name>
</gene>
<dbReference type="Gene3D" id="1.10.10.10">
    <property type="entry name" value="Winged helix-like DNA-binding domain superfamily/Winged helix DNA-binding domain"/>
    <property type="match status" value="1"/>
</dbReference>
<dbReference type="OrthoDB" id="9786141at2"/>
<reference evidence="3 4" key="1">
    <citation type="submission" date="2019-03" db="EMBL/GenBank/DDBJ databases">
        <title>Genomic Encyclopedia of Archaeal and Bacterial Type Strains, Phase II (KMG-II): from individual species to whole genera.</title>
        <authorList>
            <person name="Goeker M."/>
        </authorList>
    </citation>
    <scope>NUCLEOTIDE SEQUENCE [LARGE SCALE GENOMIC DNA]</scope>
    <source>
        <strain evidence="3 4">DSM 24782</strain>
    </source>
</reference>
<feature type="region of interest" description="Disordered" evidence="1">
    <location>
        <begin position="190"/>
        <end position="210"/>
    </location>
</feature>
<dbReference type="AlphaFoldDB" id="A0A4R7FLJ5"/>
<sequence>MVFTDSSGRALTDYPRPSVAVDTAVLTVADRRLQVVLVESDGELRLPGTFLHEGEVLADAVTRSLDEKAGITGIDPVQLHVFDALGRDDRGWVLSVAHVAVVPMTALDPLPHLTPVDQAVGLRYDHDRIVRLAVDWLRDRYRATPDPDGLLREEFTLRDLQVLHEAVLGEPVMKDAFRRGMVDGLVETGRMSTGTVGKPARLWRHRDSPR</sequence>
<feature type="domain" description="NrtR DNA-binding winged helix" evidence="2">
    <location>
        <begin position="150"/>
        <end position="204"/>
    </location>
</feature>
<dbReference type="Gene3D" id="3.90.79.10">
    <property type="entry name" value="Nucleoside Triphosphate Pyrophosphohydrolase"/>
    <property type="match status" value="1"/>
</dbReference>
<name>A0A4R7FLJ5_9MICO</name>
<dbReference type="EMBL" id="SOAM01000002">
    <property type="protein sequence ID" value="TDS77257.1"/>
    <property type="molecule type" value="Genomic_DNA"/>
</dbReference>
<protein>
    <recommendedName>
        <fullName evidence="2">NrtR DNA-binding winged helix domain-containing protein</fullName>
    </recommendedName>
</protein>
<dbReference type="Proteomes" id="UP000295344">
    <property type="component" value="Unassembled WGS sequence"/>
</dbReference>
<dbReference type="SUPFAM" id="SSF55811">
    <property type="entry name" value="Nudix"/>
    <property type="match status" value="1"/>
</dbReference>
<dbReference type="CDD" id="cd18873">
    <property type="entry name" value="NUDIX_NadM_like"/>
    <property type="match status" value="1"/>
</dbReference>
<proteinExistence type="predicted"/>
<evidence type="ECO:0000256" key="1">
    <source>
        <dbReference type="SAM" id="MobiDB-lite"/>
    </source>
</evidence>
<comment type="caution">
    <text evidence="3">The sequence shown here is derived from an EMBL/GenBank/DDBJ whole genome shotgun (WGS) entry which is preliminary data.</text>
</comment>
<keyword evidence="4" id="KW-1185">Reference proteome</keyword>
<accession>A0A4R7FLJ5</accession>
<dbReference type="InterPro" id="IPR036388">
    <property type="entry name" value="WH-like_DNA-bd_sf"/>
</dbReference>
<dbReference type="Pfam" id="PF21906">
    <property type="entry name" value="WHD_NrtR"/>
    <property type="match status" value="1"/>
</dbReference>
<evidence type="ECO:0000313" key="4">
    <source>
        <dbReference type="Proteomes" id="UP000295344"/>
    </source>
</evidence>
<dbReference type="InterPro" id="IPR015797">
    <property type="entry name" value="NUDIX_hydrolase-like_dom_sf"/>
</dbReference>
<dbReference type="RefSeq" id="WP_133766348.1">
    <property type="nucleotide sequence ID" value="NZ_BAAARP010000002.1"/>
</dbReference>
<evidence type="ECO:0000313" key="3">
    <source>
        <dbReference type="EMBL" id="TDS77257.1"/>
    </source>
</evidence>
<dbReference type="InterPro" id="IPR054105">
    <property type="entry name" value="WHD_NrtR"/>
</dbReference>
<organism evidence="3 4">
    <name type="scientific">Amnibacterium kyonggiense</name>
    <dbReference type="NCBI Taxonomy" id="595671"/>
    <lineage>
        <taxon>Bacteria</taxon>
        <taxon>Bacillati</taxon>
        <taxon>Actinomycetota</taxon>
        <taxon>Actinomycetes</taxon>
        <taxon>Micrococcales</taxon>
        <taxon>Microbacteriaceae</taxon>
        <taxon>Amnibacterium</taxon>
    </lineage>
</organism>
<dbReference type="SUPFAM" id="SSF46785">
    <property type="entry name" value="Winged helix' DNA-binding domain"/>
    <property type="match status" value="1"/>
</dbReference>
<dbReference type="InterPro" id="IPR036390">
    <property type="entry name" value="WH_DNA-bd_sf"/>
</dbReference>
<evidence type="ECO:0000259" key="2">
    <source>
        <dbReference type="Pfam" id="PF21906"/>
    </source>
</evidence>